<gene>
    <name evidence="2" type="ORF">PGO_072880</name>
</gene>
<dbReference type="RefSeq" id="XP_028542962.1">
    <property type="nucleotide sequence ID" value="XM_028687161.1"/>
</dbReference>
<organism evidence="2 3">
    <name type="scientific">Plasmodium gonderi</name>
    <dbReference type="NCBI Taxonomy" id="77519"/>
    <lineage>
        <taxon>Eukaryota</taxon>
        <taxon>Sar</taxon>
        <taxon>Alveolata</taxon>
        <taxon>Apicomplexa</taxon>
        <taxon>Aconoidasida</taxon>
        <taxon>Haemosporida</taxon>
        <taxon>Plasmodiidae</taxon>
        <taxon>Plasmodium</taxon>
        <taxon>Plasmodium (Plasmodium)</taxon>
    </lineage>
</organism>
<dbReference type="AlphaFoldDB" id="A0A1Y1JIT7"/>
<keyword evidence="3" id="KW-1185">Reference proteome</keyword>
<dbReference type="Proteomes" id="UP000195521">
    <property type="component" value="Unassembled WGS sequence"/>
</dbReference>
<sequence>MKISHHKSTSNDIFLNEKKNVEPIKQFVEVKNDLNNQSDFSSEFEFNFKKHITDSFEAKNKGLFKLPLGNKINHKPDFINYSQSIADNEYSKRFSGNNHRNNELTEPEHATQTKKGKHCESKDEIIAKLKKDIIILTNQFEKKLSKIENVQKDNFQLEQIYKNKYYLDIKKEKSKTIEIYNKNKELLKEIYYYNQFLQELKKKNSCLLRNILTLVEHFGPIENIKPVFSNVKDISSLIESVEHKCTPKNTCKSKEKSENIKGYNSENIKNENKKRKKKGSLKKIQRTATPFHKNNKTATICSRGRKQDEIQKVCSNKEIYFRNRSLLKHYERTNNENDIKNNPRMNQSSFGHDNSLRKRRNVSLGNRQTGNNACSKKMRNVTNFTIRLKNVTTENSDNILHLLRKTRKIKYLLRNSLDIRYAKASYYPNDNTSDDRNNYEPFKQNIPRECVLRRDSKMPIMHSSLFKREHIA</sequence>
<feature type="region of interest" description="Disordered" evidence="1">
    <location>
        <begin position="335"/>
        <end position="355"/>
    </location>
</feature>
<name>A0A1Y1JIT7_PLAGO</name>
<feature type="region of interest" description="Disordered" evidence="1">
    <location>
        <begin position="262"/>
        <end position="294"/>
    </location>
</feature>
<reference evidence="3" key="1">
    <citation type="submission" date="2017-04" db="EMBL/GenBank/DDBJ databases">
        <title>Plasmodium gonderi genome.</title>
        <authorList>
            <person name="Arisue N."/>
            <person name="Honma H."/>
            <person name="Kawai S."/>
            <person name="Tougan T."/>
            <person name="Tanabe K."/>
            <person name="Horii T."/>
        </authorList>
    </citation>
    <scope>NUCLEOTIDE SEQUENCE [LARGE SCALE GENOMIC DNA]</scope>
    <source>
        <strain evidence="3">ATCC 30045</strain>
    </source>
</reference>
<feature type="compositionally biased region" description="Basic and acidic residues" evidence="1">
    <location>
        <begin position="100"/>
        <end position="111"/>
    </location>
</feature>
<dbReference type="OrthoDB" id="371390at2759"/>
<evidence type="ECO:0000256" key="1">
    <source>
        <dbReference type="SAM" id="MobiDB-lite"/>
    </source>
</evidence>
<dbReference type="EMBL" id="BDQF01000008">
    <property type="protein sequence ID" value="GAW80373.1"/>
    <property type="molecule type" value="Genomic_DNA"/>
</dbReference>
<evidence type="ECO:0000313" key="3">
    <source>
        <dbReference type="Proteomes" id="UP000195521"/>
    </source>
</evidence>
<dbReference type="GeneID" id="39747086"/>
<feature type="compositionally biased region" description="Basic residues" evidence="1">
    <location>
        <begin position="272"/>
        <end position="285"/>
    </location>
</feature>
<proteinExistence type="predicted"/>
<evidence type="ECO:0000313" key="2">
    <source>
        <dbReference type="EMBL" id="GAW80373.1"/>
    </source>
</evidence>
<accession>A0A1Y1JIT7</accession>
<protein>
    <submittedName>
        <fullName evidence="2">Uncharacterized protein</fullName>
    </submittedName>
</protein>
<feature type="region of interest" description="Disordered" evidence="1">
    <location>
        <begin position="93"/>
        <end position="112"/>
    </location>
</feature>
<comment type="caution">
    <text evidence="2">The sequence shown here is derived from an EMBL/GenBank/DDBJ whole genome shotgun (WGS) entry which is preliminary data.</text>
</comment>
<feature type="compositionally biased region" description="Polar residues" evidence="1">
    <location>
        <begin position="343"/>
        <end position="352"/>
    </location>
</feature>
<dbReference type="OMA" id="NKYYLDM"/>